<sequence>MSEISNSYVARIGETAGLVWHALHANGPLNLSQLVKKLERPRDEVMQAIGWLAREDKLVFMDRGRARLVALKEQAGA</sequence>
<evidence type="ECO:0000313" key="2">
    <source>
        <dbReference type="Proteomes" id="UP000215086"/>
    </source>
</evidence>
<dbReference type="AlphaFoldDB" id="A0A286RLI2"/>
<evidence type="ECO:0008006" key="3">
    <source>
        <dbReference type="Google" id="ProtNLM"/>
    </source>
</evidence>
<dbReference type="InterPro" id="IPR036388">
    <property type="entry name" value="WH-like_DNA-bd_sf"/>
</dbReference>
<dbReference type="EMBL" id="CP018477">
    <property type="protein sequence ID" value="ASV76820.1"/>
    <property type="molecule type" value="Genomic_DNA"/>
</dbReference>
<dbReference type="KEGG" id="ttf:THTE_4219"/>
<gene>
    <name evidence="1" type="ORF">THTE_4219</name>
</gene>
<keyword evidence="2" id="KW-1185">Reference proteome</keyword>
<reference evidence="1 2" key="1">
    <citation type="journal article" name="Front. Microbiol.">
        <title>Sugar Metabolism of the First Thermophilic Planctomycete Thermogutta terrifontis: Comparative Genomic and Transcriptomic Approaches.</title>
        <authorList>
            <person name="Elcheninov A.G."/>
            <person name="Menzel P."/>
            <person name="Gudbergsdottir S.R."/>
            <person name="Slesarev A.I."/>
            <person name="Kadnikov V.V."/>
            <person name="Krogh A."/>
            <person name="Bonch-Osmolovskaya E.A."/>
            <person name="Peng X."/>
            <person name="Kublanov I.V."/>
        </authorList>
    </citation>
    <scope>NUCLEOTIDE SEQUENCE [LARGE SCALE GENOMIC DNA]</scope>
    <source>
        <strain evidence="1 2">R1</strain>
    </source>
</reference>
<accession>A0A286RLI2</accession>
<protein>
    <recommendedName>
        <fullName evidence="3">Winged helix-turn-helix domain-containing protein</fullName>
    </recommendedName>
</protein>
<proteinExistence type="predicted"/>
<dbReference type="Proteomes" id="UP000215086">
    <property type="component" value="Chromosome"/>
</dbReference>
<name>A0A286RLI2_9BACT</name>
<evidence type="ECO:0000313" key="1">
    <source>
        <dbReference type="EMBL" id="ASV76820.1"/>
    </source>
</evidence>
<dbReference type="Gene3D" id="1.10.10.10">
    <property type="entry name" value="Winged helix-like DNA-binding domain superfamily/Winged helix DNA-binding domain"/>
    <property type="match status" value="1"/>
</dbReference>
<dbReference type="OrthoDB" id="5570695at2"/>
<dbReference type="Pfam" id="PF10771">
    <property type="entry name" value="DUF2582"/>
    <property type="match status" value="1"/>
</dbReference>
<organism evidence="1 2">
    <name type="scientific">Thermogutta terrifontis</name>
    <dbReference type="NCBI Taxonomy" id="1331910"/>
    <lineage>
        <taxon>Bacteria</taxon>
        <taxon>Pseudomonadati</taxon>
        <taxon>Planctomycetota</taxon>
        <taxon>Planctomycetia</taxon>
        <taxon>Pirellulales</taxon>
        <taxon>Thermoguttaceae</taxon>
        <taxon>Thermogutta</taxon>
    </lineage>
</organism>
<dbReference type="InterPro" id="IPR019707">
    <property type="entry name" value="DUF2582"/>
</dbReference>
<dbReference type="RefSeq" id="WP_095416516.1">
    <property type="nucleotide sequence ID" value="NZ_CP018477.1"/>
</dbReference>